<accession>A0A9Q0Y868</accession>
<evidence type="ECO:0000256" key="7">
    <source>
        <dbReference type="ARBA" id="ARBA00023242"/>
    </source>
</evidence>
<dbReference type="OrthoDB" id="10061326at2759"/>
<reference evidence="9" key="1">
    <citation type="journal article" date="2023" name="DNA Res.">
        <title>Chromosome-level genome assembly of Phrynocephalus forsythii using third-generation DNA sequencing and Hi-C analysis.</title>
        <authorList>
            <person name="Qi Y."/>
            <person name="Zhao W."/>
            <person name="Zhao Y."/>
            <person name="Niu C."/>
            <person name="Cao S."/>
            <person name="Zhang Y."/>
        </authorList>
    </citation>
    <scope>NUCLEOTIDE SEQUENCE</scope>
    <source>
        <tissue evidence="9">Muscle</tissue>
    </source>
</reference>
<keyword evidence="10" id="KW-1185">Reference proteome</keyword>
<name>A0A9Q0Y868_9SAUR</name>
<sequence length="254" mass="28484">MTRQTFFEISKTLRPFLMRKDTVMRSAIPVEERVAIGVYFLANRSCYCTIALVFQKGTSTVASIVVEVCLAIEHTLLKKEVHISDFSKMTAATSKLGFPHCQGMIDGTHVAITAPKLQGPAYFNRKSFHSVLLQAACDGDSVFFSILTGHSGVNHDAHVFRSSQVFQRMEQGTLIPGNPMFHYAGVSIPPLILGDGAYPLCKWLMKPYAVPRNEIESHYNKVFNHSRNIVERAFGRLKQGSGDFLLEWRLTLRT</sequence>
<evidence type="ECO:0000256" key="4">
    <source>
        <dbReference type="ARBA" id="ARBA00022722"/>
    </source>
</evidence>
<feature type="domain" description="DDE Tnp4" evidence="8">
    <location>
        <begin position="105"/>
        <end position="239"/>
    </location>
</feature>
<keyword evidence="4" id="KW-0540">Nuclease</keyword>
<evidence type="ECO:0000259" key="8">
    <source>
        <dbReference type="Pfam" id="PF13359"/>
    </source>
</evidence>
<dbReference type="EMBL" id="JAPFRF010000001">
    <property type="protein sequence ID" value="KAJ7345306.1"/>
    <property type="molecule type" value="Genomic_DNA"/>
</dbReference>
<keyword evidence="5" id="KW-0479">Metal-binding</keyword>
<comment type="caution">
    <text evidence="9">The sequence shown here is derived from an EMBL/GenBank/DDBJ whole genome shotgun (WGS) entry which is preliminary data.</text>
</comment>
<evidence type="ECO:0000256" key="2">
    <source>
        <dbReference type="ARBA" id="ARBA00004123"/>
    </source>
</evidence>
<evidence type="ECO:0000313" key="9">
    <source>
        <dbReference type="EMBL" id="KAJ7345306.1"/>
    </source>
</evidence>
<dbReference type="GO" id="GO:0046872">
    <property type="term" value="F:metal ion binding"/>
    <property type="evidence" value="ECO:0007669"/>
    <property type="project" value="UniProtKB-KW"/>
</dbReference>
<dbReference type="Pfam" id="PF13359">
    <property type="entry name" value="DDE_Tnp_4"/>
    <property type="match status" value="1"/>
</dbReference>
<comment type="subcellular location">
    <subcellularLocation>
        <location evidence="2">Nucleus</location>
    </subcellularLocation>
</comment>
<dbReference type="PANTHER" id="PTHR22930:SF276">
    <property type="entry name" value="KRAB DOMAIN-CONTAINING PROTEIN"/>
    <property type="match status" value="1"/>
</dbReference>
<evidence type="ECO:0000256" key="3">
    <source>
        <dbReference type="ARBA" id="ARBA00006958"/>
    </source>
</evidence>
<dbReference type="AlphaFoldDB" id="A0A9Q0Y868"/>
<keyword evidence="6" id="KW-0378">Hydrolase</keyword>
<gene>
    <name evidence="9" type="ORF">JRQ81_001256</name>
</gene>
<evidence type="ECO:0000256" key="5">
    <source>
        <dbReference type="ARBA" id="ARBA00022723"/>
    </source>
</evidence>
<dbReference type="GO" id="GO:0004518">
    <property type="term" value="F:nuclease activity"/>
    <property type="evidence" value="ECO:0007669"/>
    <property type="project" value="UniProtKB-KW"/>
</dbReference>
<protein>
    <recommendedName>
        <fullName evidence="8">DDE Tnp4 domain-containing protein</fullName>
    </recommendedName>
</protein>
<dbReference type="InterPro" id="IPR045249">
    <property type="entry name" value="HARBI1-like"/>
</dbReference>
<proteinExistence type="inferred from homology"/>
<evidence type="ECO:0000256" key="1">
    <source>
        <dbReference type="ARBA" id="ARBA00001968"/>
    </source>
</evidence>
<organism evidence="9 10">
    <name type="scientific">Phrynocephalus forsythii</name>
    <dbReference type="NCBI Taxonomy" id="171643"/>
    <lineage>
        <taxon>Eukaryota</taxon>
        <taxon>Metazoa</taxon>
        <taxon>Chordata</taxon>
        <taxon>Craniata</taxon>
        <taxon>Vertebrata</taxon>
        <taxon>Euteleostomi</taxon>
        <taxon>Lepidosauria</taxon>
        <taxon>Squamata</taxon>
        <taxon>Bifurcata</taxon>
        <taxon>Unidentata</taxon>
        <taxon>Episquamata</taxon>
        <taxon>Toxicofera</taxon>
        <taxon>Iguania</taxon>
        <taxon>Acrodonta</taxon>
        <taxon>Agamidae</taxon>
        <taxon>Agaminae</taxon>
        <taxon>Phrynocephalus</taxon>
    </lineage>
</organism>
<comment type="similarity">
    <text evidence="3">Belongs to the HARBI1 family.</text>
</comment>
<dbReference type="GO" id="GO:0005634">
    <property type="term" value="C:nucleus"/>
    <property type="evidence" value="ECO:0007669"/>
    <property type="project" value="UniProtKB-SubCell"/>
</dbReference>
<dbReference type="Proteomes" id="UP001142489">
    <property type="component" value="Unassembled WGS sequence"/>
</dbReference>
<comment type="cofactor">
    <cofactor evidence="1">
        <name>a divalent metal cation</name>
        <dbReference type="ChEBI" id="CHEBI:60240"/>
    </cofactor>
</comment>
<dbReference type="GO" id="GO:0016787">
    <property type="term" value="F:hydrolase activity"/>
    <property type="evidence" value="ECO:0007669"/>
    <property type="project" value="UniProtKB-KW"/>
</dbReference>
<dbReference type="InterPro" id="IPR027806">
    <property type="entry name" value="HARBI1_dom"/>
</dbReference>
<keyword evidence="7" id="KW-0539">Nucleus</keyword>
<evidence type="ECO:0000256" key="6">
    <source>
        <dbReference type="ARBA" id="ARBA00022801"/>
    </source>
</evidence>
<dbReference type="PANTHER" id="PTHR22930">
    <property type="match status" value="1"/>
</dbReference>
<evidence type="ECO:0000313" key="10">
    <source>
        <dbReference type="Proteomes" id="UP001142489"/>
    </source>
</evidence>